<accession>A0A1X7TAB8</accession>
<dbReference type="AlphaFoldDB" id="A0A1X7TAB8"/>
<sequence length="144" mass="16027">MHNNDQISEVEKITYLQMLLTKEAKDTIAGLALTAAKYFEAIALLESRSGNKECIKSKHMDTLFSIGICVMARRVSEDTSNLDNLMNVLSDELKAREWSAPELKRSGSDTSHSHASHICQKHVGRLAIQKQEGAFFKKADATFA</sequence>
<dbReference type="InterPro" id="IPR005312">
    <property type="entry name" value="DUF1759"/>
</dbReference>
<dbReference type="EnsemblMetazoa" id="Aqu2.1.11498_001">
    <property type="protein sequence ID" value="Aqu2.1.11498_001"/>
    <property type="gene ID" value="Aqu2.1.11498"/>
</dbReference>
<proteinExistence type="predicted"/>
<organism evidence="1">
    <name type="scientific">Amphimedon queenslandica</name>
    <name type="common">Sponge</name>
    <dbReference type="NCBI Taxonomy" id="400682"/>
    <lineage>
        <taxon>Eukaryota</taxon>
        <taxon>Metazoa</taxon>
        <taxon>Porifera</taxon>
        <taxon>Demospongiae</taxon>
        <taxon>Heteroscleromorpha</taxon>
        <taxon>Haplosclerida</taxon>
        <taxon>Niphatidae</taxon>
        <taxon>Amphimedon</taxon>
    </lineage>
</organism>
<reference evidence="1" key="1">
    <citation type="submission" date="2017-05" db="UniProtKB">
        <authorList>
            <consortium name="EnsemblMetazoa"/>
        </authorList>
    </citation>
    <scope>IDENTIFICATION</scope>
</reference>
<protein>
    <submittedName>
        <fullName evidence="1">Uncharacterized protein</fullName>
    </submittedName>
</protein>
<evidence type="ECO:0000313" key="1">
    <source>
        <dbReference type="EnsemblMetazoa" id="Aqu2.1.11498_001"/>
    </source>
</evidence>
<name>A0A1X7TAB8_AMPQE</name>
<dbReference type="InParanoid" id="A0A1X7TAB8"/>
<dbReference type="Pfam" id="PF03564">
    <property type="entry name" value="DUF1759"/>
    <property type="match status" value="1"/>
</dbReference>